<dbReference type="STRING" id="3641.A0A061G333"/>
<dbReference type="FunCoup" id="A0A061G333">
    <property type="interactions" value="1869"/>
</dbReference>
<keyword evidence="3 7" id="KW-0240">DNA-directed RNA polymerase</keyword>
<keyword evidence="4" id="KW-0804">Transcription</keyword>
<dbReference type="GO" id="GO:0003677">
    <property type="term" value="F:DNA binding"/>
    <property type="evidence" value="ECO:0007669"/>
    <property type="project" value="InterPro"/>
</dbReference>
<dbReference type="GO" id="GO:0005736">
    <property type="term" value="C:RNA polymerase I complex"/>
    <property type="evidence" value="ECO:0000318"/>
    <property type="project" value="GO_Central"/>
</dbReference>
<proteinExistence type="inferred from homology"/>
<protein>
    <submittedName>
        <fullName evidence="7">DNA-directed RNA polymerase I subunit rpa49, putative</fullName>
    </submittedName>
</protein>
<dbReference type="OMA" id="DVYPFDE"/>
<feature type="region of interest" description="Disordered" evidence="6">
    <location>
        <begin position="58"/>
        <end position="100"/>
    </location>
</feature>
<evidence type="ECO:0000256" key="3">
    <source>
        <dbReference type="ARBA" id="ARBA00022478"/>
    </source>
</evidence>
<organism evidence="7 8">
    <name type="scientific">Theobroma cacao</name>
    <name type="common">Cacao</name>
    <name type="synonym">Cocoa</name>
    <dbReference type="NCBI Taxonomy" id="3641"/>
    <lineage>
        <taxon>Eukaryota</taxon>
        <taxon>Viridiplantae</taxon>
        <taxon>Streptophyta</taxon>
        <taxon>Embryophyta</taxon>
        <taxon>Tracheophyta</taxon>
        <taxon>Spermatophyta</taxon>
        <taxon>Magnoliopsida</taxon>
        <taxon>eudicotyledons</taxon>
        <taxon>Gunneridae</taxon>
        <taxon>Pentapetalae</taxon>
        <taxon>rosids</taxon>
        <taxon>malvids</taxon>
        <taxon>Malvales</taxon>
        <taxon>Malvaceae</taxon>
        <taxon>Byttnerioideae</taxon>
        <taxon>Theobroma</taxon>
    </lineage>
</organism>
<evidence type="ECO:0000256" key="4">
    <source>
        <dbReference type="ARBA" id="ARBA00023163"/>
    </source>
</evidence>
<dbReference type="GO" id="GO:0001188">
    <property type="term" value="P:RNA polymerase I preinitiation complex assembly"/>
    <property type="evidence" value="ECO:0000318"/>
    <property type="project" value="GO_Central"/>
</dbReference>
<dbReference type="Pfam" id="PF06870">
    <property type="entry name" value="RNA_pol_I_A49"/>
    <property type="match status" value="1"/>
</dbReference>
<dbReference type="PANTHER" id="PTHR14440">
    <property type="entry name" value="DNA-DIRECTED RNA POLYMERASE I SUBUNIT RPA49"/>
    <property type="match status" value="1"/>
</dbReference>
<accession>A0A061G333</accession>
<comment type="subcellular location">
    <subcellularLocation>
        <location evidence="1">Nucleus</location>
        <location evidence="1">Nucleolus</location>
    </subcellularLocation>
</comment>
<evidence type="ECO:0000313" key="7">
    <source>
        <dbReference type="EMBL" id="EOY23991.1"/>
    </source>
</evidence>
<dbReference type="GO" id="GO:0006362">
    <property type="term" value="P:transcription elongation by RNA polymerase I"/>
    <property type="evidence" value="ECO:0000318"/>
    <property type="project" value="GO_Central"/>
</dbReference>
<dbReference type="eggNOG" id="KOG4183">
    <property type="taxonomic scope" value="Eukaryota"/>
</dbReference>
<feature type="compositionally biased region" description="Acidic residues" evidence="6">
    <location>
        <begin position="81"/>
        <end position="90"/>
    </location>
</feature>
<dbReference type="Gramene" id="EOY23991">
    <property type="protein sequence ID" value="EOY23991"/>
    <property type="gene ID" value="TCM_015711"/>
</dbReference>
<evidence type="ECO:0000256" key="5">
    <source>
        <dbReference type="ARBA" id="ARBA00023242"/>
    </source>
</evidence>
<name>A0A061G333_THECC</name>
<sequence length="457" mass="51795">MEEQEPPSTKSRSKKSKKRNREGKLQQPIEPMSQNLGAKKENFQVKIQLFQDQPNKIPPLVAYFPSGYNPCKTDPQTRQGEEEEEEEEEGPDNKSNQPRVKVYRNMAQRKTNRLQVVVSPSGSNVDFVGSNYSGEAAAAQVCRYSLGVLDRETRTLKIIPIASNKIFRLEPRVRSSETANKDVSSSVKSELTTEDKEDKMGELTALYGTKKDRKKRKDLNNLKKEVDPESQKSLDEKIEQVAFNKEALGNTSALVARNIPPHDSSATTPVEAYPLDKIILKGDWEFLGDIYGLLEVGAEVASNAYPTFVCNRINKLEGIQDETEKRKLSCVFSFITHLVKFNDQFSMDRVASAKGHKIPSIIRQRFFTMFTDPGLRKPSRDQINLLISYVLVLTLHADGFRTDPSDIAKDLRMSSIGLRPHFENLGCKLVRENNSIFTTLPVPLKFPSETLKRQRKR</sequence>
<feature type="compositionally biased region" description="Basic residues" evidence="6">
    <location>
        <begin position="11"/>
        <end position="21"/>
    </location>
</feature>
<evidence type="ECO:0000256" key="2">
    <source>
        <dbReference type="ARBA" id="ARBA00009430"/>
    </source>
</evidence>
<dbReference type="AlphaFoldDB" id="A0A061G333"/>
<keyword evidence="8" id="KW-1185">Reference proteome</keyword>
<gene>
    <name evidence="7" type="ORF">TCM_015711</name>
</gene>
<feature type="region of interest" description="Disordered" evidence="6">
    <location>
        <begin position="1"/>
        <end position="38"/>
    </location>
</feature>
<reference evidence="7 8" key="1">
    <citation type="journal article" date="2013" name="Genome Biol.">
        <title>The genome sequence of the most widely cultivated cacao type and its use to identify candidate genes regulating pod color.</title>
        <authorList>
            <person name="Motamayor J.C."/>
            <person name="Mockaitis K."/>
            <person name="Schmutz J."/>
            <person name="Haiminen N."/>
            <person name="Iii D.L."/>
            <person name="Cornejo O."/>
            <person name="Findley S.D."/>
            <person name="Zheng P."/>
            <person name="Utro F."/>
            <person name="Royaert S."/>
            <person name="Saski C."/>
            <person name="Jenkins J."/>
            <person name="Podicheti R."/>
            <person name="Zhao M."/>
            <person name="Scheffler B.E."/>
            <person name="Stack J.C."/>
            <person name="Feltus F.A."/>
            <person name="Mustiga G.M."/>
            <person name="Amores F."/>
            <person name="Phillips W."/>
            <person name="Marelli J.P."/>
            <person name="May G.D."/>
            <person name="Shapiro H."/>
            <person name="Ma J."/>
            <person name="Bustamante C.D."/>
            <person name="Schnell R.J."/>
            <person name="Main D."/>
            <person name="Gilbert D."/>
            <person name="Parida L."/>
            <person name="Kuhn D.N."/>
        </authorList>
    </citation>
    <scope>NUCLEOTIDE SEQUENCE [LARGE SCALE GENOMIC DNA]</scope>
    <source>
        <strain evidence="8">cv. Matina 1-6</strain>
    </source>
</reference>
<dbReference type="EMBL" id="CM001881">
    <property type="protein sequence ID" value="EOY23991.1"/>
    <property type="molecule type" value="Genomic_DNA"/>
</dbReference>
<dbReference type="InterPro" id="IPR009668">
    <property type="entry name" value="RNA_pol-assoc_fac_A49-like"/>
</dbReference>
<dbReference type="InParanoid" id="A0A061G333"/>
<evidence type="ECO:0000256" key="1">
    <source>
        <dbReference type="ARBA" id="ARBA00004604"/>
    </source>
</evidence>
<comment type="similarity">
    <text evidence="2">Belongs to the eukaryotic RPA49/POLR1E RNA polymerase subunit family.</text>
</comment>
<keyword evidence="5" id="KW-0539">Nucleus</keyword>
<feature type="compositionally biased region" description="Polar residues" evidence="6">
    <location>
        <begin position="176"/>
        <end position="190"/>
    </location>
</feature>
<evidence type="ECO:0000256" key="6">
    <source>
        <dbReference type="SAM" id="MobiDB-lite"/>
    </source>
</evidence>
<dbReference type="HOGENOM" id="CLU_030315_0_0_1"/>
<evidence type="ECO:0000313" key="8">
    <source>
        <dbReference type="Proteomes" id="UP000026915"/>
    </source>
</evidence>
<feature type="region of interest" description="Disordered" evidence="6">
    <location>
        <begin position="174"/>
        <end position="196"/>
    </location>
</feature>
<dbReference type="Proteomes" id="UP000026915">
    <property type="component" value="Chromosome 3"/>
</dbReference>